<feature type="compositionally biased region" description="Polar residues" evidence="5">
    <location>
        <begin position="220"/>
        <end position="233"/>
    </location>
</feature>
<dbReference type="GO" id="GO:0033314">
    <property type="term" value="P:mitotic DNA replication checkpoint signaling"/>
    <property type="evidence" value="ECO:0007669"/>
    <property type="project" value="TreeGrafter"/>
</dbReference>
<evidence type="ECO:0000256" key="3">
    <source>
        <dbReference type="ARBA" id="ARBA00023242"/>
    </source>
</evidence>
<evidence type="ECO:0000256" key="5">
    <source>
        <dbReference type="SAM" id="MobiDB-lite"/>
    </source>
</evidence>
<dbReference type="GO" id="GO:0006289">
    <property type="term" value="P:nucleotide-excision repair"/>
    <property type="evidence" value="ECO:0007669"/>
    <property type="project" value="TreeGrafter"/>
</dbReference>
<dbReference type="PIRSF" id="PIRSF011312">
    <property type="entry name" value="Cell_cycle_HUS1"/>
    <property type="match status" value="1"/>
</dbReference>
<dbReference type="Gene3D" id="3.70.10.10">
    <property type="match status" value="1"/>
</dbReference>
<dbReference type="PANTHER" id="PTHR12900:SF0">
    <property type="entry name" value="CHECKPOINT PROTEIN"/>
    <property type="match status" value="1"/>
</dbReference>
<gene>
    <name evidence="6" type="ORF">DGYR_LOCUS12425</name>
</gene>
<dbReference type="GO" id="GO:0031573">
    <property type="term" value="P:mitotic intra-S DNA damage checkpoint signaling"/>
    <property type="evidence" value="ECO:0007669"/>
    <property type="project" value="TreeGrafter"/>
</dbReference>
<comment type="similarity">
    <text evidence="2 4">Belongs to the HUS1 family.</text>
</comment>
<dbReference type="GO" id="GO:0000724">
    <property type="term" value="P:double-strand break repair via homologous recombination"/>
    <property type="evidence" value="ECO:0007669"/>
    <property type="project" value="TreeGrafter"/>
</dbReference>
<keyword evidence="7" id="KW-1185">Reference proteome</keyword>
<reference evidence="6 7" key="1">
    <citation type="submission" date="2020-08" db="EMBL/GenBank/DDBJ databases">
        <authorList>
            <person name="Hejnol A."/>
        </authorList>
    </citation>
    <scope>NUCLEOTIDE SEQUENCE [LARGE SCALE GENOMIC DNA]</scope>
</reference>
<dbReference type="InterPro" id="IPR007150">
    <property type="entry name" value="HUS1/Mec3"/>
</dbReference>
<evidence type="ECO:0000256" key="1">
    <source>
        <dbReference type="ARBA" id="ARBA00004123"/>
    </source>
</evidence>
<dbReference type="Pfam" id="PF04005">
    <property type="entry name" value="Hus1"/>
    <property type="match status" value="1"/>
</dbReference>
<proteinExistence type="inferred from homology"/>
<comment type="subcellular location">
    <subcellularLocation>
        <location evidence="1">Nucleus</location>
    </subcellularLocation>
</comment>
<organism evidence="6 7">
    <name type="scientific">Dimorphilus gyrociliatus</name>
    <dbReference type="NCBI Taxonomy" id="2664684"/>
    <lineage>
        <taxon>Eukaryota</taxon>
        <taxon>Metazoa</taxon>
        <taxon>Spiralia</taxon>
        <taxon>Lophotrochozoa</taxon>
        <taxon>Annelida</taxon>
        <taxon>Polychaeta</taxon>
        <taxon>Polychaeta incertae sedis</taxon>
        <taxon>Dinophilidae</taxon>
        <taxon>Dimorphilus</taxon>
    </lineage>
</organism>
<dbReference type="AlphaFoldDB" id="A0A7I8W9Y8"/>
<dbReference type="GO" id="GO:0000723">
    <property type="term" value="P:telomere maintenance"/>
    <property type="evidence" value="ECO:0007669"/>
    <property type="project" value="TreeGrafter"/>
</dbReference>
<dbReference type="PANTHER" id="PTHR12900">
    <property type="entry name" value="MITOTIC AND DNA DAMAGE CHECKPOINT PROTEIN HUS1"/>
    <property type="match status" value="1"/>
</dbReference>
<keyword evidence="3" id="KW-0539">Nucleus</keyword>
<dbReference type="GO" id="GO:0035861">
    <property type="term" value="C:site of double-strand break"/>
    <property type="evidence" value="ECO:0007669"/>
    <property type="project" value="TreeGrafter"/>
</dbReference>
<evidence type="ECO:0000313" key="7">
    <source>
        <dbReference type="Proteomes" id="UP000549394"/>
    </source>
</evidence>
<sequence>MKFRAILNDVTCVQHLSHVLSALVKLSNPWTLKLSPNKFFFILNQRITDGGMTVWCELIQTSFFSEYAMEGVNHEDANEILLELQLEQLVNVLKTCLKGCQSVKLKLTNAHGPCMTVISRNSLSAEVCSENHVPITVIPRKDWKYFQEPSSPDIDASIYLPKMTIFKNVVDRMHSLHDKIGIHLQILSANHNGELEVCVDADLVTVKTHFKNLEHPRWSGDSQESQTRNTQQNREFHSVTVDSNKLLLFLLSEQLSPDKIACNIKQDMVAHLILLHRDLSIQYLIPACFN</sequence>
<dbReference type="InterPro" id="IPR016580">
    <property type="entry name" value="HUS1"/>
</dbReference>
<protein>
    <recommendedName>
        <fullName evidence="4">Checkpoint protein</fullName>
    </recommendedName>
</protein>
<comment type="caution">
    <text evidence="6">The sequence shown here is derived from an EMBL/GenBank/DDBJ whole genome shotgun (WGS) entry which is preliminary data.</text>
</comment>
<evidence type="ECO:0000256" key="4">
    <source>
        <dbReference type="PIRNR" id="PIRNR011312"/>
    </source>
</evidence>
<dbReference type="EMBL" id="CAJFCJ010000024">
    <property type="protein sequence ID" value="CAD5124956.1"/>
    <property type="molecule type" value="Genomic_DNA"/>
</dbReference>
<dbReference type="Proteomes" id="UP000549394">
    <property type="component" value="Unassembled WGS sequence"/>
</dbReference>
<dbReference type="OrthoDB" id="10063861at2759"/>
<feature type="region of interest" description="Disordered" evidence="5">
    <location>
        <begin position="215"/>
        <end position="235"/>
    </location>
</feature>
<name>A0A7I8W9Y8_9ANNE</name>
<dbReference type="GO" id="GO:0044778">
    <property type="term" value="P:meiotic DNA integrity checkpoint signaling"/>
    <property type="evidence" value="ECO:0007669"/>
    <property type="project" value="TreeGrafter"/>
</dbReference>
<dbReference type="GO" id="GO:0030896">
    <property type="term" value="C:checkpoint clamp complex"/>
    <property type="evidence" value="ECO:0007669"/>
    <property type="project" value="InterPro"/>
</dbReference>
<evidence type="ECO:0000313" key="6">
    <source>
        <dbReference type="EMBL" id="CAD5124956.1"/>
    </source>
</evidence>
<evidence type="ECO:0000256" key="2">
    <source>
        <dbReference type="ARBA" id="ARBA00005563"/>
    </source>
</evidence>
<accession>A0A7I8W9Y8</accession>
<dbReference type="GO" id="GO:0005730">
    <property type="term" value="C:nucleolus"/>
    <property type="evidence" value="ECO:0007669"/>
    <property type="project" value="InterPro"/>
</dbReference>